<keyword evidence="1 5" id="KW-0808">Transferase</keyword>
<feature type="domain" description="N-acetyltransferase" evidence="4">
    <location>
        <begin position="25"/>
        <end position="182"/>
    </location>
</feature>
<name>A0A371PLA9_9BACL</name>
<comment type="caution">
    <text evidence="5">The sequence shown here is derived from an EMBL/GenBank/DDBJ whole genome shotgun (WGS) entry which is preliminary data.</text>
</comment>
<dbReference type="PROSITE" id="PS51186">
    <property type="entry name" value="GNAT"/>
    <property type="match status" value="1"/>
</dbReference>
<dbReference type="SUPFAM" id="SSF55729">
    <property type="entry name" value="Acyl-CoA N-acyltransferases (Nat)"/>
    <property type="match status" value="1"/>
</dbReference>
<comment type="similarity">
    <text evidence="3">Belongs to the acetyltransferase family. RimJ subfamily.</text>
</comment>
<protein>
    <submittedName>
        <fullName evidence="5">GNAT family N-acetyltransferase</fullName>
    </submittedName>
</protein>
<keyword evidence="2" id="KW-0012">Acyltransferase</keyword>
<dbReference type="InterPro" id="IPR016181">
    <property type="entry name" value="Acyl_CoA_acyltransferase"/>
</dbReference>
<evidence type="ECO:0000313" key="5">
    <source>
        <dbReference type="EMBL" id="REK76988.1"/>
    </source>
</evidence>
<dbReference type="GO" id="GO:0005737">
    <property type="term" value="C:cytoplasm"/>
    <property type="evidence" value="ECO:0007669"/>
    <property type="project" value="TreeGrafter"/>
</dbReference>
<sequence length="185" mass="21360">MYVHIQTTRLRLFTLDDITLAPLVLDYFARNQTFLTPWETVREDSFYTLQVQQEMILNDMNHSASGQLVKLWIAKANEPDRIIGSVALSNIVRGAFLSCHLGYRLDGEEEGKGYMTEALQALIDYAFQDLELHRIEANIIPHNVASFRVVEKLGFMHEGLARKYLRINGKWEDHVHMVLLNEALE</sequence>
<dbReference type="PANTHER" id="PTHR43792">
    <property type="entry name" value="GNAT FAMILY, PUTATIVE (AFU_ORTHOLOGUE AFUA_3G00765)-RELATED-RELATED"/>
    <property type="match status" value="1"/>
</dbReference>
<dbReference type="Proteomes" id="UP000261905">
    <property type="component" value="Unassembled WGS sequence"/>
</dbReference>
<reference evidence="5 6" key="1">
    <citation type="submission" date="2018-08" db="EMBL/GenBank/DDBJ databases">
        <title>Paenibacillus sp. M4BSY-1, whole genome shotgun sequence.</title>
        <authorList>
            <person name="Tuo L."/>
        </authorList>
    </citation>
    <scope>NUCLEOTIDE SEQUENCE [LARGE SCALE GENOMIC DNA]</scope>
    <source>
        <strain evidence="5 6">M4BSY-1</strain>
    </source>
</reference>
<dbReference type="GO" id="GO:0008999">
    <property type="term" value="F:protein-N-terminal-alanine acetyltransferase activity"/>
    <property type="evidence" value="ECO:0007669"/>
    <property type="project" value="TreeGrafter"/>
</dbReference>
<dbReference type="EMBL" id="QUBQ01000001">
    <property type="protein sequence ID" value="REK76988.1"/>
    <property type="molecule type" value="Genomic_DNA"/>
</dbReference>
<dbReference type="InterPro" id="IPR000182">
    <property type="entry name" value="GNAT_dom"/>
</dbReference>
<proteinExistence type="inferred from homology"/>
<evidence type="ECO:0000256" key="1">
    <source>
        <dbReference type="ARBA" id="ARBA00022679"/>
    </source>
</evidence>
<dbReference type="PANTHER" id="PTHR43792:SF8">
    <property type="entry name" value="[RIBOSOMAL PROTEIN US5]-ALANINE N-ACETYLTRANSFERASE"/>
    <property type="match status" value="1"/>
</dbReference>
<evidence type="ECO:0000259" key="4">
    <source>
        <dbReference type="PROSITE" id="PS51186"/>
    </source>
</evidence>
<evidence type="ECO:0000256" key="2">
    <source>
        <dbReference type="ARBA" id="ARBA00023315"/>
    </source>
</evidence>
<dbReference type="Gene3D" id="3.40.630.30">
    <property type="match status" value="1"/>
</dbReference>
<evidence type="ECO:0000313" key="6">
    <source>
        <dbReference type="Proteomes" id="UP000261905"/>
    </source>
</evidence>
<gene>
    <name evidence="5" type="ORF">DX130_08245</name>
</gene>
<keyword evidence="6" id="KW-1185">Reference proteome</keyword>
<organism evidence="5 6">
    <name type="scientific">Paenibacillus paeoniae</name>
    <dbReference type="NCBI Taxonomy" id="2292705"/>
    <lineage>
        <taxon>Bacteria</taxon>
        <taxon>Bacillati</taxon>
        <taxon>Bacillota</taxon>
        <taxon>Bacilli</taxon>
        <taxon>Bacillales</taxon>
        <taxon>Paenibacillaceae</taxon>
        <taxon>Paenibacillus</taxon>
    </lineage>
</organism>
<evidence type="ECO:0000256" key="3">
    <source>
        <dbReference type="ARBA" id="ARBA00038502"/>
    </source>
</evidence>
<dbReference type="OrthoDB" id="9795206at2"/>
<dbReference type="AlphaFoldDB" id="A0A371PLA9"/>
<dbReference type="Pfam" id="PF13302">
    <property type="entry name" value="Acetyltransf_3"/>
    <property type="match status" value="1"/>
</dbReference>
<accession>A0A371PLA9</accession>
<dbReference type="InterPro" id="IPR051531">
    <property type="entry name" value="N-acetyltransferase"/>
</dbReference>